<dbReference type="Proteomes" id="UP000002630">
    <property type="component" value="Linkage Group LG19"/>
</dbReference>
<dbReference type="EMBL" id="FN649191">
    <property type="protein sequence ID" value="CBN78097.1"/>
    <property type="molecule type" value="Genomic_DNA"/>
</dbReference>
<evidence type="ECO:0000313" key="2">
    <source>
        <dbReference type="EMBL" id="CBN78097.1"/>
    </source>
</evidence>
<evidence type="ECO:0000313" key="3">
    <source>
        <dbReference type="Proteomes" id="UP000002630"/>
    </source>
</evidence>
<sequence length="322" mass="33075">MEQAGRSEARSVALAALVNACLHNHSVQKATLAAGGLAFALATLSLEGKDRVLHVPPLVAARSAGLLARLSPLPEALEAMARPGVVDRIIQATVRSSTLGGDLYTNATRAKRVDDAADDLAAAAETEAAATSAANAAERENLVRVLGSILRSKPPVHTAACDDARRLGSPAPSSNVPGVTTTNDGKDKIVTTARQLKLAEALISFLPPAREDGTEGVTTTSVSLRPKWLAPPAVTGNVCVCLLHLLNGEGSGHIATQIVDAGGIPRLISLFANSGGEGGALSARTNAAICLAKLARDPMHKQMIADLRGMEMLVQVGAGLPV</sequence>
<dbReference type="SUPFAM" id="SSF48371">
    <property type="entry name" value="ARM repeat"/>
    <property type="match status" value="1"/>
</dbReference>
<dbReference type="InParanoid" id="D8LU55"/>
<keyword evidence="3" id="KW-1185">Reference proteome</keyword>
<dbReference type="InterPro" id="IPR016024">
    <property type="entry name" value="ARM-type_fold"/>
</dbReference>
<dbReference type="InterPro" id="IPR011989">
    <property type="entry name" value="ARM-like"/>
</dbReference>
<protein>
    <submittedName>
        <fullName evidence="2">Uncharacterized protein</fullName>
    </submittedName>
</protein>
<evidence type="ECO:0000256" key="1">
    <source>
        <dbReference type="SAM" id="MobiDB-lite"/>
    </source>
</evidence>
<feature type="compositionally biased region" description="Polar residues" evidence="1">
    <location>
        <begin position="171"/>
        <end position="183"/>
    </location>
</feature>
<dbReference type="Gene3D" id="1.25.10.10">
    <property type="entry name" value="Leucine-rich Repeat Variant"/>
    <property type="match status" value="1"/>
</dbReference>
<name>D8LU55_ECTSI</name>
<proteinExistence type="predicted"/>
<feature type="region of interest" description="Disordered" evidence="1">
    <location>
        <begin position="164"/>
        <end position="185"/>
    </location>
</feature>
<dbReference type="AlphaFoldDB" id="D8LU55"/>
<organism evidence="2 3">
    <name type="scientific">Ectocarpus siliculosus</name>
    <name type="common">Brown alga</name>
    <name type="synonym">Conferva siliculosa</name>
    <dbReference type="NCBI Taxonomy" id="2880"/>
    <lineage>
        <taxon>Eukaryota</taxon>
        <taxon>Sar</taxon>
        <taxon>Stramenopiles</taxon>
        <taxon>Ochrophyta</taxon>
        <taxon>PX clade</taxon>
        <taxon>Phaeophyceae</taxon>
        <taxon>Ectocarpales</taxon>
        <taxon>Ectocarpaceae</taxon>
        <taxon>Ectocarpus</taxon>
    </lineage>
</organism>
<gene>
    <name evidence="2" type="ORF">Esi_0095_0048</name>
</gene>
<reference evidence="2 3" key="1">
    <citation type="journal article" date="2010" name="Nature">
        <title>The Ectocarpus genome and the independent evolution of multicellularity in brown algae.</title>
        <authorList>
            <person name="Cock J.M."/>
            <person name="Sterck L."/>
            <person name="Rouze P."/>
            <person name="Scornet D."/>
            <person name="Allen A.E."/>
            <person name="Amoutzias G."/>
            <person name="Anthouard V."/>
            <person name="Artiguenave F."/>
            <person name="Aury J.M."/>
            <person name="Badger J.H."/>
            <person name="Beszteri B."/>
            <person name="Billiau K."/>
            <person name="Bonnet E."/>
            <person name="Bothwell J.H."/>
            <person name="Bowler C."/>
            <person name="Boyen C."/>
            <person name="Brownlee C."/>
            <person name="Carrano C.J."/>
            <person name="Charrier B."/>
            <person name="Cho G.Y."/>
            <person name="Coelho S.M."/>
            <person name="Collen J."/>
            <person name="Corre E."/>
            <person name="Da Silva C."/>
            <person name="Delage L."/>
            <person name="Delaroque N."/>
            <person name="Dittami S.M."/>
            <person name="Doulbeau S."/>
            <person name="Elias M."/>
            <person name="Farnham G."/>
            <person name="Gachon C.M."/>
            <person name="Gschloessl B."/>
            <person name="Heesch S."/>
            <person name="Jabbari K."/>
            <person name="Jubin C."/>
            <person name="Kawai H."/>
            <person name="Kimura K."/>
            <person name="Kloareg B."/>
            <person name="Kupper F.C."/>
            <person name="Lang D."/>
            <person name="Le Bail A."/>
            <person name="Leblanc C."/>
            <person name="Lerouge P."/>
            <person name="Lohr M."/>
            <person name="Lopez P.J."/>
            <person name="Martens C."/>
            <person name="Maumus F."/>
            <person name="Michel G."/>
            <person name="Miranda-Saavedra D."/>
            <person name="Morales J."/>
            <person name="Moreau H."/>
            <person name="Motomura T."/>
            <person name="Nagasato C."/>
            <person name="Napoli C.A."/>
            <person name="Nelson D.R."/>
            <person name="Nyvall-Collen P."/>
            <person name="Peters A.F."/>
            <person name="Pommier C."/>
            <person name="Potin P."/>
            <person name="Poulain J."/>
            <person name="Quesneville H."/>
            <person name="Read B."/>
            <person name="Rensing S.A."/>
            <person name="Ritter A."/>
            <person name="Rousvoal S."/>
            <person name="Samanta M."/>
            <person name="Samson G."/>
            <person name="Schroeder D.C."/>
            <person name="Segurens B."/>
            <person name="Strittmatter M."/>
            <person name="Tonon T."/>
            <person name="Tregear J.W."/>
            <person name="Valentin K."/>
            <person name="von Dassow P."/>
            <person name="Yamagishi T."/>
            <person name="Van de Peer Y."/>
            <person name="Wincker P."/>
        </authorList>
    </citation>
    <scope>NUCLEOTIDE SEQUENCE [LARGE SCALE GENOMIC DNA]</scope>
    <source>
        <strain evidence="3">Ec32 / CCAP1310/4</strain>
    </source>
</reference>
<accession>D8LU55</accession>
<dbReference type="EMBL" id="FN649744">
    <property type="protein sequence ID" value="CBN78097.1"/>
    <property type="molecule type" value="Genomic_DNA"/>
</dbReference>